<dbReference type="SMART" id="SM00028">
    <property type="entry name" value="TPR"/>
    <property type="match status" value="3"/>
</dbReference>
<dbReference type="SUPFAM" id="SSF48452">
    <property type="entry name" value="TPR-like"/>
    <property type="match status" value="1"/>
</dbReference>
<dbReference type="GO" id="GO:0005737">
    <property type="term" value="C:cytoplasm"/>
    <property type="evidence" value="ECO:0007669"/>
    <property type="project" value="UniProtKB-ARBA"/>
</dbReference>
<reference evidence="6" key="1">
    <citation type="submission" date="2021-01" db="EMBL/GenBank/DDBJ databases">
        <authorList>
            <person name="Li R."/>
            <person name="Bekaert M."/>
        </authorList>
    </citation>
    <scope>NUCLEOTIDE SEQUENCE</scope>
    <source>
        <strain evidence="6">Farmed</strain>
    </source>
</reference>
<feature type="domain" description="CS" evidence="5">
    <location>
        <begin position="159"/>
        <end position="248"/>
    </location>
</feature>
<keyword evidence="2" id="KW-0802">TPR repeat</keyword>
<dbReference type="Pfam" id="PF00515">
    <property type="entry name" value="TPR_1"/>
    <property type="match status" value="1"/>
</dbReference>
<dbReference type="Gene3D" id="1.25.40.10">
    <property type="entry name" value="Tetratricopeptide repeat domain"/>
    <property type="match status" value="1"/>
</dbReference>
<dbReference type="InterPro" id="IPR007699">
    <property type="entry name" value="SGS_dom"/>
</dbReference>
<dbReference type="FunFam" id="2.60.40.790:FF:000012">
    <property type="entry name" value="SGT1 homolog, MIS12 kinetochore complex assembly cochaperone"/>
    <property type="match status" value="1"/>
</dbReference>
<dbReference type="Proteomes" id="UP000597762">
    <property type="component" value="Unassembled WGS sequence"/>
</dbReference>
<evidence type="ECO:0000313" key="6">
    <source>
        <dbReference type="EMBL" id="CAE1234310.1"/>
    </source>
</evidence>
<dbReference type="InterPro" id="IPR011990">
    <property type="entry name" value="TPR-like_helical_dom_sf"/>
</dbReference>
<evidence type="ECO:0000313" key="7">
    <source>
        <dbReference type="Proteomes" id="UP000597762"/>
    </source>
</evidence>
<dbReference type="Pfam" id="PF04969">
    <property type="entry name" value="CS"/>
    <property type="match status" value="1"/>
</dbReference>
<keyword evidence="7" id="KW-1185">Reference proteome</keyword>
<comment type="caution">
    <text evidence="6">The sequence shown here is derived from an EMBL/GenBank/DDBJ whole genome shotgun (WGS) entry which is preliminary data.</text>
</comment>
<evidence type="ECO:0000256" key="1">
    <source>
        <dbReference type="ARBA" id="ARBA00008509"/>
    </source>
</evidence>
<dbReference type="InterPro" id="IPR007052">
    <property type="entry name" value="CS_dom"/>
</dbReference>
<comment type="similarity">
    <text evidence="1">Belongs to the SGT1 family.</text>
</comment>
<feature type="repeat" description="TPR" evidence="2">
    <location>
        <begin position="38"/>
        <end position="71"/>
    </location>
</feature>
<name>A0A812BMB2_ACAPH</name>
<feature type="region of interest" description="Disordered" evidence="3">
    <location>
        <begin position="122"/>
        <end position="164"/>
    </location>
</feature>
<dbReference type="PROSITE" id="PS50293">
    <property type="entry name" value="TPR_REGION"/>
    <property type="match status" value="1"/>
</dbReference>
<dbReference type="PROSITE" id="PS51048">
    <property type="entry name" value="SGS"/>
    <property type="match status" value="1"/>
</dbReference>
<dbReference type="InterPro" id="IPR044563">
    <property type="entry name" value="Sgt1-like"/>
</dbReference>
<gene>
    <name evidence="6" type="ORF">SPHA_19329</name>
</gene>
<proteinExistence type="inferred from homology"/>
<dbReference type="PANTHER" id="PTHR45862">
    <property type="entry name" value="PROTEIN SGT1 HOMOLOG"/>
    <property type="match status" value="1"/>
</dbReference>
<dbReference type="OrthoDB" id="1898560at2759"/>
<evidence type="ECO:0000259" key="4">
    <source>
        <dbReference type="PROSITE" id="PS51048"/>
    </source>
</evidence>
<accession>A0A812BMB2</accession>
<dbReference type="Gene3D" id="2.60.40.790">
    <property type="match status" value="1"/>
</dbReference>
<dbReference type="GO" id="GO:0051087">
    <property type="term" value="F:protein-folding chaperone binding"/>
    <property type="evidence" value="ECO:0007669"/>
    <property type="project" value="InterPro"/>
</dbReference>
<feature type="domain" description="SGS" evidence="4">
    <location>
        <begin position="267"/>
        <end position="358"/>
    </location>
</feature>
<evidence type="ECO:0000256" key="3">
    <source>
        <dbReference type="SAM" id="MobiDB-lite"/>
    </source>
</evidence>
<evidence type="ECO:0000256" key="2">
    <source>
        <dbReference type="PROSITE-ProRule" id="PRU00339"/>
    </source>
</evidence>
<dbReference type="PROSITE" id="PS50005">
    <property type="entry name" value="TPR"/>
    <property type="match status" value="1"/>
</dbReference>
<dbReference type="SUPFAM" id="SSF49764">
    <property type="entry name" value="HSP20-like chaperones"/>
    <property type="match status" value="1"/>
</dbReference>
<dbReference type="PROSITE" id="PS51203">
    <property type="entry name" value="CS"/>
    <property type="match status" value="1"/>
</dbReference>
<evidence type="ECO:0000259" key="5">
    <source>
        <dbReference type="PROSITE" id="PS51203"/>
    </source>
</evidence>
<dbReference type="EMBL" id="CAHIKZ030000701">
    <property type="protein sequence ID" value="CAE1234310.1"/>
    <property type="molecule type" value="Genomic_DNA"/>
</dbReference>
<organism evidence="6 7">
    <name type="scientific">Acanthosepion pharaonis</name>
    <name type="common">Pharaoh cuttlefish</name>
    <name type="synonym">Sepia pharaonis</name>
    <dbReference type="NCBI Taxonomy" id="158019"/>
    <lineage>
        <taxon>Eukaryota</taxon>
        <taxon>Metazoa</taxon>
        <taxon>Spiralia</taxon>
        <taxon>Lophotrochozoa</taxon>
        <taxon>Mollusca</taxon>
        <taxon>Cephalopoda</taxon>
        <taxon>Coleoidea</taxon>
        <taxon>Decapodiformes</taxon>
        <taxon>Sepiida</taxon>
        <taxon>Sepiina</taxon>
        <taxon>Sepiidae</taxon>
        <taxon>Acanthosepion</taxon>
    </lineage>
</organism>
<sequence>METSDELFSKANDEFVNENYQKAVDLFTEAIKANANKAVYYTNRAHAYFKIGEYEKAILDTEKCLSLDPNSEKALLRKGICQFELKNYQEALKTFQNGKKLSNKNETFEVWLKSCREKLGLPEPNEAISNNHDEQKLPQSKSVEAAAAPLSPSPPSLTPSRTKHDWYQTQSHAVITVLIKKLKDEDVKADYGKKTLNLIAKLSSGEDYKLDLNLANEIIPDQCQTKVTPSKIEIKLKKRDGIHWSKLEGSPDCVVNPITVPVPTGCEQNTVNTKSRNWDKFVRDMTEMEKNEKPEGDAALNHLFQQIYADGSDDVKRAMVKSFYESGGTVLSTNWSEVGEKAVEVKPPSGMEYKQWET</sequence>
<dbReference type="InterPro" id="IPR019734">
    <property type="entry name" value="TPR_rpt"/>
</dbReference>
<protein>
    <submittedName>
        <fullName evidence="6">SUGT1</fullName>
    </submittedName>
</protein>
<dbReference type="AlphaFoldDB" id="A0A812BMB2"/>
<dbReference type="Pfam" id="PF13174">
    <property type="entry name" value="TPR_6"/>
    <property type="match status" value="1"/>
</dbReference>
<dbReference type="Pfam" id="PF05002">
    <property type="entry name" value="SGS"/>
    <property type="match status" value="1"/>
</dbReference>
<dbReference type="InterPro" id="IPR008978">
    <property type="entry name" value="HSP20-like_chaperone"/>
</dbReference>